<sequence>MQGPHVQQLQALAQRVQRRQPGQPGQCLIHLALGQQQFGPQFPGGQPQFAEPVPLGRGERPVQSVQRGAPPQVQRGAHRDQRSPGLAAVRAHPGLAAQPGEPADIAGVLVQPERVTRARGQQHLPRRPPDPAGVEHPAQSGHAGVQPGLGGACRRRAPHALDQLVPGDHLSGPQGQHGEHRPPAGRAQVQFPAVPPGADRSQQLRPDPGRDRTSRHQSPLLCSDHAVIKGLRRIRAQTVPQVVRIGTPWKVVMKTSDPYCVCV</sequence>
<accession>A0A7W7CH69</accession>
<organism evidence="2 3">
    <name type="scientific">Crossiella cryophila</name>
    <dbReference type="NCBI Taxonomy" id="43355"/>
    <lineage>
        <taxon>Bacteria</taxon>
        <taxon>Bacillati</taxon>
        <taxon>Actinomycetota</taxon>
        <taxon>Actinomycetes</taxon>
        <taxon>Pseudonocardiales</taxon>
        <taxon>Pseudonocardiaceae</taxon>
        <taxon>Crossiella</taxon>
    </lineage>
</organism>
<feature type="region of interest" description="Disordered" evidence="1">
    <location>
        <begin position="44"/>
        <end position="85"/>
    </location>
</feature>
<proteinExistence type="predicted"/>
<protein>
    <submittedName>
        <fullName evidence="2">Uncharacterized protein</fullName>
    </submittedName>
</protein>
<dbReference type="EMBL" id="JACHMH010000001">
    <property type="protein sequence ID" value="MBB4679683.1"/>
    <property type="molecule type" value="Genomic_DNA"/>
</dbReference>
<evidence type="ECO:0000313" key="3">
    <source>
        <dbReference type="Proteomes" id="UP000533598"/>
    </source>
</evidence>
<comment type="caution">
    <text evidence="2">The sequence shown here is derived from an EMBL/GenBank/DDBJ whole genome shotgun (WGS) entry which is preliminary data.</text>
</comment>
<dbReference type="Proteomes" id="UP000533598">
    <property type="component" value="Unassembled WGS sequence"/>
</dbReference>
<reference evidence="2 3" key="1">
    <citation type="submission" date="2020-08" db="EMBL/GenBank/DDBJ databases">
        <title>Sequencing the genomes of 1000 actinobacteria strains.</title>
        <authorList>
            <person name="Klenk H.-P."/>
        </authorList>
    </citation>
    <scope>NUCLEOTIDE SEQUENCE [LARGE SCALE GENOMIC DNA]</scope>
    <source>
        <strain evidence="2 3">DSM 44230</strain>
    </source>
</reference>
<evidence type="ECO:0000256" key="1">
    <source>
        <dbReference type="SAM" id="MobiDB-lite"/>
    </source>
</evidence>
<dbReference type="AlphaFoldDB" id="A0A7W7CH69"/>
<evidence type="ECO:0000313" key="2">
    <source>
        <dbReference type="EMBL" id="MBB4679683.1"/>
    </source>
</evidence>
<feature type="region of interest" description="Disordered" evidence="1">
    <location>
        <begin position="117"/>
        <end position="221"/>
    </location>
</feature>
<keyword evidence="3" id="KW-1185">Reference proteome</keyword>
<name>A0A7W7CH69_9PSEU</name>
<gene>
    <name evidence="2" type="ORF">HNR67_005801</name>
</gene>